<dbReference type="GO" id="GO:0046872">
    <property type="term" value="F:metal ion binding"/>
    <property type="evidence" value="ECO:0007669"/>
    <property type="project" value="UniProtKB-KW"/>
</dbReference>
<dbReference type="InterPro" id="IPR036412">
    <property type="entry name" value="HAD-like_sf"/>
</dbReference>
<feature type="domain" description="Cation-transporting P-type ATPase N-terminal" evidence="12">
    <location>
        <begin position="2"/>
        <end position="76"/>
    </location>
</feature>
<dbReference type="GO" id="GO:0046873">
    <property type="term" value="F:metal ion transmembrane transporter activity"/>
    <property type="evidence" value="ECO:0007669"/>
    <property type="project" value="UniProtKB-ARBA"/>
</dbReference>
<dbReference type="Gene3D" id="1.20.1110.10">
    <property type="entry name" value="Calcium-transporting ATPase, transmembrane domain"/>
    <property type="match status" value="1"/>
</dbReference>
<dbReference type="PANTHER" id="PTHR43294">
    <property type="entry name" value="SODIUM/POTASSIUM-TRANSPORTING ATPASE SUBUNIT ALPHA"/>
    <property type="match status" value="1"/>
</dbReference>
<comment type="similarity">
    <text evidence="2">Belongs to the cation transport ATPase (P-type) (TC 3.A.3) family. Type IIA subfamily.</text>
</comment>
<dbReference type="GO" id="GO:0140352">
    <property type="term" value="P:export from cell"/>
    <property type="evidence" value="ECO:0007669"/>
    <property type="project" value="UniProtKB-ARBA"/>
</dbReference>
<evidence type="ECO:0000256" key="3">
    <source>
        <dbReference type="ARBA" id="ARBA00022475"/>
    </source>
</evidence>
<keyword evidence="14" id="KW-1185">Reference proteome</keyword>
<dbReference type="GO" id="GO:0019829">
    <property type="term" value="F:ATPase-coupled monoatomic cation transmembrane transporter activity"/>
    <property type="evidence" value="ECO:0007669"/>
    <property type="project" value="UniProtKB-ARBA"/>
</dbReference>
<dbReference type="SUPFAM" id="SSF81653">
    <property type="entry name" value="Calcium ATPase, transduction domain A"/>
    <property type="match status" value="1"/>
</dbReference>
<dbReference type="SUPFAM" id="SSF81660">
    <property type="entry name" value="Metal cation-transporting ATPase, ATP-binding domain N"/>
    <property type="match status" value="1"/>
</dbReference>
<dbReference type="SFLD" id="SFLDG00002">
    <property type="entry name" value="C1.7:_P-type_atpase_like"/>
    <property type="match status" value="1"/>
</dbReference>
<proteinExistence type="inferred from homology"/>
<feature type="transmembrane region" description="Helical" evidence="11">
    <location>
        <begin position="274"/>
        <end position="296"/>
    </location>
</feature>
<dbReference type="GO" id="GO:0015662">
    <property type="term" value="F:P-type ion transporter activity"/>
    <property type="evidence" value="ECO:0007669"/>
    <property type="project" value="UniProtKB-ARBA"/>
</dbReference>
<evidence type="ECO:0000256" key="11">
    <source>
        <dbReference type="SAM" id="Phobius"/>
    </source>
</evidence>
<evidence type="ECO:0000256" key="7">
    <source>
        <dbReference type="ARBA" id="ARBA00022840"/>
    </source>
</evidence>
<dbReference type="InterPro" id="IPR044492">
    <property type="entry name" value="P_typ_ATPase_HD_dom"/>
</dbReference>
<dbReference type="Gene3D" id="2.70.150.10">
    <property type="entry name" value="Calcium-transporting ATPase, cytoplasmic transduction domain A"/>
    <property type="match status" value="1"/>
</dbReference>
<sequence>MKWFQKTPDEVLQQLDSHREEGLSPEHITERQQTFGSNSLTQAESISPFRLFLKQLKNPLLVVLAFGALLSFYTGHTVDAMAITIIILINALITFFQELKAQKSIDALKDMAAPKCMVRRERKWQEISAAELVPGDLIKLQTGDIVPADGRLIEVTRLEVDEAPLTGESDLIHKKTEALNEADPTLGDQVNMVFMSTSVNHGHGLAVVTATGMKTEVGKIASLMQSTDNRLTPLQNRIAKLSHTLIWAALFIVAVIVGIGLLKGLDPIGMVNTSISLAVAAIPEGLPTVVTIVLTLGAKQMMRNKALAKQLASVETLGSTSVICSDKTGTLTQNKMQTVSVWAAGEYYRISGQGYEPTGDYTDIHGRTRTPKHHFHLNRMLEMSALCNDTTLLEEDGHYRIQGVPTEGAILVAAAKAGIDKEALMATHQRVVSHPFDPKRKMMSVIVRDADGNHTLIVKGAPDVILKHSEVIEYADQRRDIVSNPNLIDDVIHEFGTQALRTLAVAYRPLRPDEIEQPLEELENRLIITGIHGIIDPPRPEATQAVKECHSAGIRVVMITGDHAITAKAIARQMDIIDSDDELVMTGAELNQISDEELQRLAPKTSVFARVTPEHKLRIVKALQSNGEVVAMTGDGVNDSPALRKADIGIAMGITGTGVAKESADLILLDDNFATIVHAVQEGRRIYDNIRKFIRQGLTANVSEVSAILFSFLIMIGEPLLTLAPLMILWINLVSDGMPSLALGVDEAEGDVMQRKPRAGNESFFADNLGTRIVIRGLIMGGLTFAMFMYALNLNLSLEYAQTLAFMTLIFGQLVHVFDARTFTTLYHRNPFSNHLLLWAVFGSACVSLLMVYTPFGNLALGTTPLEPQHLLMTLFIAALPTFILSGLKEIFHMKWL</sequence>
<evidence type="ECO:0000256" key="9">
    <source>
        <dbReference type="ARBA" id="ARBA00022989"/>
    </source>
</evidence>
<dbReference type="GO" id="GO:0005886">
    <property type="term" value="C:plasma membrane"/>
    <property type="evidence" value="ECO:0007669"/>
    <property type="project" value="UniProtKB-SubCell"/>
</dbReference>
<dbReference type="InterPro" id="IPR050510">
    <property type="entry name" value="Cation_transp_ATPase_P-type"/>
</dbReference>
<dbReference type="EMBL" id="CP035033">
    <property type="protein sequence ID" value="QAB16087.1"/>
    <property type="molecule type" value="Genomic_DNA"/>
</dbReference>
<dbReference type="InterPro" id="IPR023298">
    <property type="entry name" value="ATPase_P-typ_TM_dom_sf"/>
</dbReference>
<dbReference type="InterPro" id="IPR008250">
    <property type="entry name" value="ATPase_P-typ_transduc_dom_A_sf"/>
</dbReference>
<dbReference type="GO" id="GO:0005524">
    <property type="term" value="F:ATP binding"/>
    <property type="evidence" value="ECO:0007669"/>
    <property type="project" value="UniProtKB-KW"/>
</dbReference>
<protein>
    <submittedName>
        <fullName evidence="13">Cation-translocating P-type ATPase</fullName>
    </submittedName>
</protein>
<keyword evidence="6" id="KW-0547">Nucleotide-binding</keyword>
<evidence type="ECO:0000259" key="12">
    <source>
        <dbReference type="SMART" id="SM00831"/>
    </source>
</evidence>
<dbReference type="GO" id="GO:0016887">
    <property type="term" value="F:ATP hydrolysis activity"/>
    <property type="evidence" value="ECO:0007669"/>
    <property type="project" value="InterPro"/>
</dbReference>
<comment type="subcellular location">
    <subcellularLocation>
        <location evidence="1">Cell membrane</location>
        <topology evidence="1">Multi-pass membrane protein</topology>
    </subcellularLocation>
</comment>
<evidence type="ECO:0000256" key="6">
    <source>
        <dbReference type="ARBA" id="ARBA00022741"/>
    </source>
</evidence>
<keyword evidence="7" id="KW-0067">ATP-binding</keyword>
<evidence type="ECO:0000256" key="8">
    <source>
        <dbReference type="ARBA" id="ARBA00022967"/>
    </source>
</evidence>
<dbReference type="SUPFAM" id="SSF81665">
    <property type="entry name" value="Calcium ATPase, transmembrane domain M"/>
    <property type="match status" value="1"/>
</dbReference>
<dbReference type="SUPFAM" id="SSF56784">
    <property type="entry name" value="HAD-like"/>
    <property type="match status" value="1"/>
</dbReference>
<dbReference type="InterPro" id="IPR023299">
    <property type="entry name" value="ATPase_P-typ_cyto_dom_N"/>
</dbReference>
<dbReference type="PANTHER" id="PTHR43294:SF21">
    <property type="entry name" value="CATION TRANSPORTING ATPASE"/>
    <property type="match status" value="1"/>
</dbReference>
<dbReference type="InterPro" id="IPR004014">
    <property type="entry name" value="ATPase_P-typ_cation-transptr_N"/>
</dbReference>
<name>A0A410H5B5_9GAMM</name>
<keyword evidence="5" id="KW-0479">Metal-binding</keyword>
<keyword evidence="3" id="KW-1003">Cell membrane</keyword>
<evidence type="ECO:0000313" key="14">
    <source>
        <dbReference type="Proteomes" id="UP000285478"/>
    </source>
</evidence>
<dbReference type="Pfam" id="PF00690">
    <property type="entry name" value="Cation_ATPase_N"/>
    <property type="match status" value="1"/>
</dbReference>
<dbReference type="InterPro" id="IPR018303">
    <property type="entry name" value="ATPase_P-typ_P_site"/>
</dbReference>
<evidence type="ECO:0000256" key="10">
    <source>
        <dbReference type="ARBA" id="ARBA00023136"/>
    </source>
</evidence>
<evidence type="ECO:0000256" key="2">
    <source>
        <dbReference type="ARBA" id="ARBA00005675"/>
    </source>
</evidence>
<organism evidence="13 14">
    <name type="scientific">Hydrogenovibrio thermophilus</name>
    <dbReference type="NCBI Taxonomy" id="265883"/>
    <lineage>
        <taxon>Bacteria</taxon>
        <taxon>Pseudomonadati</taxon>
        <taxon>Pseudomonadota</taxon>
        <taxon>Gammaproteobacteria</taxon>
        <taxon>Thiotrichales</taxon>
        <taxon>Piscirickettsiaceae</taxon>
        <taxon>Hydrogenovibrio</taxon>
    </lineage>
</organism>
<dbReference type="AlphaFoldDB" id="A0A410H5B5"/>
<dbReference type="Proteomes" id="UP000285478">
    <property type="component" value="Chromosome"/>
</dbReference>
<keyword evidence="10 11" id="KW-0472">Membrane</keyword>
<dbReference type="Pfam" id="PF00122">
    <property type="entry name" value="E1-E2_ATPase"/>
    <property type="match status" value="1"/>
</dbReference>
<dbReference type="PRINTS" id="PR00119">
    <property type="entry name" value="CATATPASE"/>
</dbReference>
<feature type="transmembrane region" description="Helical" evidence="11">
    <location>
        <begin position="56"/>
        <end position="74"/>
    </location>
</feature>
<dbReference type="Pfam" id="PF13246">
    <property type="entry name" value="Cation_ATPase"/>
    <property type="match status" value="1"/>
</dbReference>
<feature type="transmembrane region" description="Helical" evidence="11">
    <location>
        <begin position="836"/>
        <end position="856"/>
    </location>
</feature>
<evidence type="ECO:0000256" key="4">
    <source>
        <dbReference type="ARBA" id="ARBA00022692"/>
    </source>
</evidence>
<feature type="transmembrane region" description="Helical" evidence="11">
    <location>
        <begin position="244"/>
        <end position="262"/>
    </location>
</feature>
<keyword evidence="9 11" id="KW-1133">Transmembrane helix</keyword>
<dbReference type="InterPro" id="IPR023214">
    <property type="entry name" value="HAD_sf"/>
</dbReference>
<dbReference type="SFLD" id="SFLDS00003">
    <property type="entry name" value="Haloacid_Dehalogenase"/>
    <property type="match status" value="1"/>
</dbReference>
<feature type="transmembrane region" description="Helical" evidence="11">
    <location>
        <begin position="868"/>
        <end position="888"/>
    </location>
</feature>
<keyword evidence="4 11" id="KW-0812">Transmembrane</keyword>
<dbReference type="NCBIfam" id="TIGR01494">
    <property type="entry name" value="ATPase_P-type"/>
    <property type="match status" value="4"/>
</dbReference>
<dbReference type="FunFam" id="2.70.150.10:FF:000016">
    <property type="entry name" value="Calcium-transporting P-type ATPase putative"/>
    <property type="match status" value="1"/>
</dbReference>
<dbReference type="PROSITE" id="PS00154">
    <property type="entry name" value="ATPASE_E1_E2"/>
    <property type="match status" value="1"/>
</dbReference>
<feature type="transmembrane region" description="Helical" evidence="11">
    <location>
        <begin position="80"/>
        <end position="99"/>
    </location>
</feature>
<gene>
    <name evidence="13" type="ORF">EPV75_10600</name>
</gene>
<dbReference type="InterPro" id="IPR001757">
    <property type="entry name" value="P_typ_ATPase"/>
</dbReference>
<evidence type="ECO:0000313" key="13">
    <source>
        <dbReference type="EMBL" id="QAB16087.1"/>
    </source>
</evidence>
<evidence type="ECO:0000256" key="5">
    <source>
        <dbReference type="ARBA" id="ARBA00022723"/>
    </source>
</evidence>
<dbReference type="InterPro" id="IPR006068">
    <property type="entry name" value="ATPase_P-typ_cation-transptr_C"/>
</dbReference>
<reference evidence="13 14" key="1">
    <citation type="journal article" date="2018" name="Environ. Microbiol.">
        <title>Genomes of ubiquitous marine and hypersaline Hydrogenovibrio, Thiomicrorhabdus and Thiomicrospira spp. encode a diversity of mechanisms to sustain chemolithoautotrophy in heterogeneous environments.</title>
        <authorList>
            <person name="Scott K.M."/>
            <person name="Williams J."/>
            <person name="Porter C.M.B."/>
            <person name="Russel S."/>
            <person name="Harmer T.L."/>
            <person name="Paul J.H."/>
            <person name="Antonen K.M."/>
            <person name="Bridges M.K."/>
            <person name="Camper G.J."/>
            <person name="Campla C.K."/>
            <person name="Casella L.G."/>
            <person name="Chase E."/>
            <person name="Conrad J.W."/>
            <person name="Cruz M.C."/>
            <person name="Dunlap D.S."/>
            <person name="Duran L."/>
            <person name="Fahsbender E.M."/>
            <person name="Goldsmith D.B."/>
            <person name="Keeley R.F."/>
            <person name="Kondoff M.R."/>
            <person name="Kussy B.I."/>
            <person name="Lane M.K."/>
            <person name="Lawler S."/>
            <person name="Leigh B.A."/>
            <person name="Lewis C."/>
            <person name="Lostal L.M."/>
            <person name="Marking D."/>
            <person name="Mancera P.A."/>
            <person name="McClenthan E.C."/>
            <person name="McIntyre E.A."/>
            <person name="Mine J.A."/>
            <person name="Modi S."/>
            <person name="Moore B.D."/>
            <person name="Morgan W.A."/>
            <person name="Nelson K.M."/>
            <person name="Nguyen K.N."/>
            <person name="Ogburn N."/>
            <person name="Parrino D.G."/>
            <person name="Pedapudi A.D."/>
            <person name="Pelham R.P."/>
            <person name="Preece A.M."/>
            <person name="Rampersad E.A."/>
            <person name="Richardson J.C."/>
            <person name="Rodgers C.M."/>
            <person name="Schaffer B.L."/>
            <person name="Sheridan N.E."/>
            <person name="Solone M.R."/>
            <person name="Staley Z.R."/>
            <person name="Tabuchi M."/>
            <person name="Waide R.J."/>
            <person name="Wanjugi P.W."/>
            <person name="Young S."/>
            <person name="Clum A."/>
            <person name="Daum C."/>
            <person name="Huntemann M."/>
            <person name="Ivanova N."/>
            <person name="Kyrpides N."/>
            <person name="Mikhailova N."/>
            <person name="Palaniappan K."/>
            <person name="Pillay M."/>
            <person name="Reddy T.B.K."/>
            <person name="Shapiro N."/>
            <person name="Stamatis D."/>
            <person name="Varghese N."/>
            <person name="Woyke T."/>
            <person name="Boden R."/>
            <person name="Freyermuth S.K."/>
            <person name="Kerfeld C.A."/>
        </authorList>
    </citation>
    <scope>NUCLEOTIDE SEQUENCE [LARGE SCALE GENOMIC DNA]</scope>
    <source>
        <strain evidence="13 14">JR-2</strain>
    </source>
</reference>
<dbReference type="SMART" id="SM00831">
    <property type="entry name" value="Cation_ATPase_N"/>
    <property type="match status" value="1"/>
</dbReference>
<keyword evidence="8" id="KW-1278">Translocase</keyword>
<dbReference type="FunFam" id="3.40.50.1000:FF:000001">
    <property type="entry name" value="Phospholipid-transporting ATPase IC"/>
    <property type="match status" value="1"/>
</dbReference>
<dbReference type="KEGG" id="htr:EPV75_10600"/>
<dbReference type="Gene3D" id="3.40.1110.10">
    <property type="entry name" value="Calcium-transporting ATPase, cytoplasmic domain N"/>
    <property type="match status" value="1"/>
</dbReference>
<dbReference type="InterPro" id="IPR059000">
    <property type="entry name" value="ATPase_P-type_domA"/>
</dbReference>
<dbReference type="RefSeq" id="WP_128385370.1">
    <property type="nucleotide sequence ID" value="NZ_CP035033.1"/>
</dbReference>
<dbReference type="Gene3D" id="3.40.50.1000">
    <property type="entry name" value="HAD superfamily/HAD-like"/>
    <property type="match status" value="1"/>
</dbReference>
<dbReference type="GO" id="GO:0098662">
    <property type="term" value="P:inorganic cation transmembrane transport"/>
    <property type="evidence" value="ECO:0007669"/>
    <property type="project" value="UniProtKB-ARBA"/>
</dbReference>
<evidence type="ECO:0000256" key="1">
    <source>
        <dbReference type="ARBA" id="ARBA00004651"/>
    </source>
</evidence>
<dbReference type="SFLD" id="SFLDF00027">
    <property type="entry name" value="p-type_atpase"/>
    <property type="match status" value="1"/>
</dbReference>
<dbReference type="Pfam" id="PF00689">
    <property type="entry name" value="Cation_ATPase_C"/>
    <property type="match status" value="1"/>
</dbReference>
<feature type="transmembrane region" description="Helical" evidence="11">
    <location>
        <begin position="773"/>
        <end position="792"/>
    </location>
</feature>
<dbReference type="FunFam" id="3.40.50.1000:FF:000028">
    <property type="entry name" value="Calcium-transporting P-type ATPase, putative"/>
    <property type="match status" value="1"/>
</dbReference>
<dbReference type="PRINTS" id="PR00120">
    <property type="entry name" value="HATPASE"/>
</dbReference>
<accession>A0A410H5B5</accession>